<evidence type="ECO:0000313" key="2">
    <source>
        <dbReference type="EMBL" id="KAE8323688.1"/>
    </source>
</evidence>
<dbReference type="Proteomes" id="UP000325945">
    <property type="component" value="Unassembled WGS sequence"/>
</dbReference>
<dbReference type="AlphaFoldDB" id="A0A5N6WSX6"/>
<reference evidence="3" key="1">
    <citation type="submission" date="2019-04" db="EMBL/GenBank/DDBJ databases">
        <title>Friends and foes A comparative genomics studyof 23 Aspergillus species from section Flavi.</title>
        <authorList>
            <consortium name="DOE Joint Genome Institute"/>
            <person name="Kjaerbolling I."/>
            <person name="Vesth T."/>
            <person name="Frisvad J.C."/>
            <person name="Nybo J.L."/>
            <person name="Theobald S."/>
            <person name="Kildgaard S."/>
            <person name="Isbrandt T."/>
            <person name="Kuo A."/>
            <person name="Sato A."/>
            <person name="Lyhne E.K."/>
            <person name="Kogle M.E."/>
            <person name="Wiebenga A."/>
            <person name="Kun R.S."/>
            <person name="Lubbers R.J."/>
            <person name="Makela M.R."/>
            <person name="Barry K."/>
            <person name="Chovatia M."/>
            <person name="Clum A."/>
            <person name="Daum C."/>
            <person name="Haridas S."/>
            <person name="He G."/>
            <person name="LaButti K."/>
            <person name="Lipzen A."/>
            <person name="Mondo S."/>
            <person name="Riley R."/>
            <person name="Salamov A."/>
            <person name="Simmons B.A."/>
            <person name="Magnuson J.K."/>
            <person name="Henrissat B."/>
            <person name="Mortensen U.H."/>
            <person name="Larsen T.O."/>
            <person name="Devries R.P."/>
            <person name="Grigoriev I.V."/>
            <person name="Machida M."/>
            <person name="Baker S.E."/>
            <person name="Andersen M.R."/>
        </authorList>
    </citation>
    <scope>NUCLEOTIDE SEQUENCE [LARGE SCALE GENOMIC DNA]</scope>
    <source>
        <strain evidence="3">CBS 130017</strain>
    </source>
</reference>
<evidence type="ECO:0000313" key="3">
    <source>
        <dbReference type="Proteomes" id="UP000325945"/>
    </source>
</evidence>
<gene>
    <name evidence="2" type="ORF">BDV39DRAFT_208521</name>
</gene>
<accession>A0A5N6WSX6</accession>
<dbReference type="EMBL" id="ML741826">
    <property type="protein sequence ID" value="KAE8323688.1"/>
    <property type="molecule type" value="Genomic_DNA"/>
</dbReference>
<keyword evidence="3" id="KW-1185">Reference proteome</keyword>
<feature type="region of interest" description="Disordered" evidence="1">
    <location>
        <begin position="35"/>
        <end position="61"/>
    </location>
</feature>
<organism evidence="2 3">
    <name type="scientific">Aspergillus sergii</name>
    <dbReference type="NCBI Taxonomy" id="1034303"/>
    <lineage>
        <taxon>Eukaryota</taxon>
        <taxon>Fungi</taxon>
        <taxon>Dikarya</taxon>
        <taxon>Ascomycota</taxon>
        <taxon>Pezizomycotina</taxon>
        <taxon>Eurotiomycetes</taxon>
        <taxon>Eurotiomycetidae</taxon>
        <taxon>Eurotiales</taxon>
        <taxon>Aspergillaceae</taxon>
        <taxon>Aspergillus</taxon>
        <taxon>Aspergillus subgen. Circumdati</taxon>
    </lineage>
</organism>
<evidence type="ECO:0000256" key="1">
    <source>
        <dbReference type="SAM" id="MobiDB-lite"/>
    </source>
</evidence>
<sequence length="61" mass="6845">MASSTDYVFTRDYLDNNRINLQHYLAVQLFGYRIHPSSSSSQSSESTYSANKQAPISRPSG</sequence>
<feature type="compositionally biased region" description="Polar residues" evidence="1">
    <location>
        <begin position="50"/>
        <end position="61"/>
    </location>
</feature>
<protein>
    <submittedName>
        <fullName evidence="2">Uncharacterized protein</fullName>
    </submittedName>
</protein>
<feature type="compositionally biased region" description="Low complexity" evidence="1">
    <location>
        <begin position="37"/>
        <end position="49"/>
    </location>
</feature>
<name>A0A5N6WSX6_9EURO</name>
<proteinExistence type="predicted"/>